<keyword evidence="2" id="KW-1185">Reference proteome</keyword>
<reference evidence="1" key="1">
    <citation type="submission" date="2020-12" db="EMBL/GenBank/DDBJ databases">
        <title>Bacterial taxonomy.</title>
        <authorList>
            <person name="Pan X."/>
        </authorList>
    </citation>
    <scope>NUCLEOTIDE SEQUENCE</scope>
    <source>
        <strain evidence="1">B2012</strain>
    </source>
</reference>
<dbReference type="InterPro" id="IPR011330">
    <property type="entry name" value="Glyco_hydro/deAcase_b/a-brl"/>
</dbReference>
<dbReference type="Proteomes" id="UP000609531">
    <property type="component" value="Unassembled WGS sequence"/>
</dbReference>
<dbReference type="AlphaFoldDB" id="A0A934IN57"/>
<name>A0A934IN57_9HYPH</name>
<accession>A0A934IN57</accession>
<protein>
    <recommendedName>
        <fullName evidence="3">Polysaccharide deacetylase</fullName>
    </recommendedName>
</protein>
<dbReference type="RefSeq" id="WP_198880339.1">
    <property type="nucleotide sequence ID" value="NZ_JAEKJA010000001.1"/>
</dbReference>
<sequence>MTETARVYVVPIIDVNWLVFAPFDPGRDYRVDPPNVPQSVVDMRTLTPIMKDLTDGKMVLTPHSGTYCRDGYLEGEIVDTYREAIAGGAEMSVHLHEEIKGEGTRYAEWDHVKAMFEHAKGRMEEAGISCVAYRGGHYAYHPFMNRLLEANGIHADYSCCPGMNHPDREAIWTEAGTTAAHLPQDPRAPWAGQTRTTVLEIPIGSDGEGFAYKNILHVEMSELDNLLRVYDVVAGRAEAMGVPQIVHCLFHTASVGKPEWLARYRAFLEALPKRGAAFISTAEAHALHAEIAGAAA</sequence>
<dbReference type="SUPFAM" id="SSF88713">
    <property type="entry name" value="Glycoside hydrolase/deacetylase"/>
    <property type="match status" value="1"/>
</dbReference>
<evidence type="ECO:0000313" key="1">
    <source>
        <dbReference type="EMBL" id="MBJ3774459.1"/>
    </source>
</evidence>
<proteinExistence type="predicted"/>
<dbReference type="EMBL" id="JAEKJA010000001">
    <property type="protein sequence ID" value="MBJ3774459.1"/>
    <property type="molecule type" value="Genomic_DNA"/>
</dbReference>
<dbReference type="Gene3D" id="3.20.20.370">
    <property type="entry name" value="Glycoside hydrolase/deacetylase"/>
    <property type="match status" value="1"/>
</dbReference>
<gene>
    <name evidence="1" type="ORF">JCR33_02100</name>
</gene>
<evidence type="ECO:0000313" key="2">
    <source>
        <dbReference type="Proteomes" id="UP000609531"/>
    </source>
</evidence>
<evidence type="ECO:0008006" key="3">
    <source>
        <dbReference type="Google" id="ProtNLM"/>
    </source>
</evidence>
<organism evidence="1 2">
    <name type="scientific">Acuticoccus mangrovi</name>
    <dbReference type="NCBI Taxonomy" id="2796142"/>
    <lineage>
        <taxon>Bacteria</taxon>
        <taxon>Pseudomonadati</taxon>
        <taxon>Pseudomonadota</taxon>
        <taxon>Alphaproteobacteria</taxon>
        <taxon>Hyphomicrobiales</taxon>
        <taxon>Amorphaceae</taxon>
        <taxon>Acuticoccus</taxon>
    </lineage>
</organism>
<comment type="caution">
    <text evidence="1">The sequence shown here is derived from an EMBL/GenBank/DDBJ whole genome shotgun (WGS) entry which is preliminary data.</text>
</comment>
<dbReference type="GO" id="GO:0005975">
    <property type="term" value="P:carbohydrate metabolic process"/>
    <property type="evidence" value="ECO:0007669"/>
    <property type="project" value="InterPro"/>
</dbReference>